<proteinExistence type="predicted"/>
<sequence length="70" mass="7432">MSIDFGPLSGRSKASGEKAETSAQPSAATHSVSRIQLELVACAVHCGDITGVYTTYYRLCLNCAHGSIHY</sequence>
<dbReference type="Proteomes" id="UP000822688">
    <property type="component" value="Chromosome 4"/>
</dbReference>
<accession>A0A8T0I6X6</accession>
<protein>
    <submittedName>
        <fullName evidence="2">Uncharacterized protein</fullName>
    </submittedName>
</protein>
<reference evidence="2" key="1">
    <citation type="submission" date="2020-06" db="EMBL/GenBank/DDBJ databases">
        <title>WGS assembly of Ceratodon purpureus strain R40.</title>
        <authorList>
            <person name="Carey S.B."/>
            <person name="Jenkins J."/>
            <person name="Shu S."/>
            <person name="Lovell J.T."/>
            <person name="Sreedasyam A."/>
            <person name="Maumus F."/>
            <person name="Tiley G.P."/>
            <person name="Fernandez-Pozo N."/>
            <person name="Barry K."/>
            <person name="Chen C."/>
            <person name="Wang M."/>
            <person name="Lipzen A."/>
            <person name="Daum C."/>
            <person name="Saski C.A."/>
            <person name="Payton A.C."/>
            <person name="Mcbreen J.C."/>
            <person name="Conrad R.E."/>
            <person name="Kollar L.M."/>
            <person name="Olsson S."/>
            <person name="Huttunen S."/>
            <person name="Landis J.B."/>
            <person name="Wickett N.J."/>
            <person name="Johnson M.G."/>
            <person name="Rensing S.A."/>
            <person name="Grimwood J."/>
            <person name="Schmutz J."/>
            <person name="Mcdaniel S.F."/>
        </authorList>
    </citation>
    <scope>NUCLEOTIDE SEQUENCE</scope>
    <source>
        <strain evidence="2">R40</strain>
    </source>
</reference>
<keyword evidence="3" id="KW-1185">Reference proteome</keyword>
<dbReference type="AlphaFoldDB" id="A0A8T0I6X6"/>
<evidence type="ECO:0000313" key="3">
    <source>
        <dbReference type="Proteomes" id="UP000822688"/>
    </source>
</evidence>
<evidence type="ECO:0000256" key="1">
    <source>
        <dbReference type="SAM" id="MobiDB-lite"/>
    </source>
</evidence>
<evidence type="ECO:0000313" key="2">
    <source>
        <dbReference type="EMBL" id="KAG0579430.1"/>
    </source>
</evidence>
<gene>
    <name evidence="2" type="ORF">KC19_4G098400</name>
</gene>
<feature type="compositionally biased region" description="Polar residues" evidence="1">
    <location>
        <begin position="21"/>
        <end position="30"/>
    </location>
</feature>
<organism evidence="2 3">
    <name type="scientific">Ceratodon purpureus</name>
    <name type="common">Fire moss</name>
    <name type="synonym">Dicranum purpureum</name>
    <dbReference type="NCBI Taxonomy" id="3225"/>
    <lineage>
        <taxon>Eukaryota</taxon>
        <taxon>Viridiplantae</taxon>
        <taxon>Streptophyta</taxon>
        <taxon>Embryophyta</taxon>
        <taxon>Bryophyta</taxon>
        <taxon>Bryophytina</taxon>
        <taxon>Bryopsida</taxon>
        <taxon>Dicranidae</taxon>
        <taxon>Pseudoditrichales</taxon>
        <taxon>Ditrichaceae</taxon>
        <taxon>Ceratodon</taxon>
    </lineage>
</organism>
<feature type="region of interest" description="Disordered" evidence="1">
    <location>
        <begin position="1"/>
        <end position="30"/>
    </location>
</feature>
<comment type="caution">
    <text evidence="2">The sequence shown here is derived from an EMBL/GenBank/DDBJ whole genome shotgun (WGS) entry which is preliminary data.</text>
</comment>
<name>A0A8T0I6X6_CERPU</name>
<dbReference type="EMBL" id="CM026424">
    <property type="protein sequence ID" value="KAG0579430.1"/>
    <property type="molecule type" value="Genomic_DNA"/>
</dbReference>